<proteinExistence type="predicted"/>
<evidence type="ECO:0000313" key="2">
    <source>
        <dbReference type="Proteomes" id="UP000183316"/>
    </source>
</evidence>
<dbReference type="Proteomes" id="UP000183316">
    <property type="component" value="Chromosome"/>
</dbReference>
<dbReference type="EMBL" id="CP015085">
    <property type="protein sequence ID" value="ANK01479.1"/>
    <property type="molecule type" value="Genomic_DNA"/>
</dbReference>
<sequence>MFYAVILCVFYRLLNYHVKIRPYNIIIGTRLFTLNTFIKLLHKNSEY</sequence>
<protein>
    <submittedName>
        <fullName evidence="1">Uncharacterized protein</fullName>
    </submittedName>
</protein>
<organism evidence="1 2">
    <name type="scientific">Escherichia coli O25b:H4</name>
    <dbReference type="NCBI Taxonomy" id="941280"/>
    <lineage>
        <taxon>Bacteria</taxon>
        <taxon>Pseudomonadati</taxon>
        <taxon>Pseudomonadota</taxon>
        <taxon>Gammaproteobacteria</taxon>
        <taxon>Enterobacterales</taxon>
        <taxon>Enterobacteriaceae</taxon>
        <taxon>Escherichia</taxon>
    </lineage>
</organism>
<accession>A0A192C7B3</accession>
<gene>
    <name evidence="1" type="ORF">WLH_00218</name>
</gene>
<reference evidence="1 2" key="1">
    <citation type="submission" date="2016-03" db="EMBL/GenBank/DDBJ databases">
        <title>Genome Sequence and Comparative Pathogenic Determinants of Uropathogenic Escherichia coli O25b:H4, a Clinical Isolate from Saudi Arabia.</title>
        <authorList>
            <person name="Alyamani E.A.J."/>
            <person name="Khiyami M.A."/>
            <person name="Booq R.Y."/>
            <person name="Bahwerth F.S."/>
            <person name="Vaisvil B."/>
            <person name="Schmitt D.P."/>
            <person name="Kapatral V."/>
        </authorList>
    </citation>
    <scope>NUCLEOTIDE SEQUENCE [LARGE SCALE GENOMIC DNA]</scope>
    <source>
        <strain evidence="1 2">O25b:H4</strain>
    </source>
</reference>
<dbReference type="PATRIC" id="fig|941280.3.peg.218"/>
<name>A0A192C7B3_ECO25</name>
<evidence type="ECO:0000313" key="1">
    <source>
        <dbReference type="EMBL" id="ANK01479.1"/>
    </source>
</evidence>
<dbReference type="AlphaFoldDB" id="A0A192C7B3"/>